<dbReference type="InterPro" id="IPR036691">
    <property type="entry name" value="Endo/exonu/phosph_ase_sf"/>
</dbReference>
<name>A0A7J7NK03_9MAGN</name>
<reference evidence="1 2" key="1">
    <citation type="journal article" date="2020" name="IScience">
        <title>Genome Sequencing of the Endangered Kingdonia uniflora (Circaeasteraceae, Ranunculales) Reveals Potential Mechanisms of Evolutionary Specialization.</title>
        <authorList>
            <person name="Sun Y."/>
            <person name="Deng T."/>
            <person name="Zhang A."/>
            <person name="Moore M.J."/>
            <person name="Landis J.B."/>
            <person name="Lin N."/>
            <person name="Zhang H."/>
            <person name="Zhang X."/>
            <person name="Huang J."/>
            <person name="Zhang X."/>
            <person name="Sun H."/>
            <person name="Wang H."/>
        </authorList>
    </citation>
    <scope>NUCLEOTIDE SEQUENCE [LARGE SCALE GENOMIC DNA]</scope>
    <source>
        <strain evidence="1">TB1705</strain>
        <tissue evidence="1">Leaf</tissue>
    </source>
</reference>
<organism evidence="1 2">
    <name type="scientific">Kingdonia uniflora</name>
    <dbReference type="NCBI Taxonomy" id="39325"/>
    <lineage>
        <taxon>Eukaryota</taxon>
        <taxon>Viridiplantae</taxon>
        <taxon>Streptophyta</taxon>
        <taxon>Embryophyta</taxon>
        <taxon>Tracheophyta</taxon>
        <taxon>Spermatophyta</taxon>
        <taxon>Magnoliopsida</taxon>
        <taxon>Ranunculales</taxon>
        <taxon>Circaeasteraceae</taxon>
        <taxon>Kingdonia</taxon>
    </lineage>
</organism>
<sequence>MVYDAKKDNALITYEGVRPTPSKEKEPKKLTAKKKFAGISTFSSTLSNILKLGLIDYSHSFISNGCDSRLGNLQCLWQIGLQDPLLMTGSPQQISITYDGISISEILGMVTSSARRALWVDMENTVTLNLPWVAIGEFNCIRNWDERSGGTGPLPCSISEFNDCIDSCRLIESFSTGPKFSWCNGQKGKARILRRLNRALYNSAWI</sequence>
<gene>
    <name evidence="1" type="ORF">GIB67_031760</name>
</gene>
<proteinExistence type="predicted"/>
<dbReference type="PANTHER" id="PTHR33710:SF71">
    <property type="entry name" value="ENDONUCLEASE_EXONUCLEASE_PHOSPHATASE DOMAIN-CONTAINING PROTEIN"/>
    <property type="match status" value="1"/>
</dbReference>
<comment type="caution">
    <text evidence="1">The sequence shown here is derived from an EMBL/GenBank/DDBJ whole genome shotgun (WGS) entry which is preliminary data.</text>
</comment>
<dbReference type="OrthoDB" id="1930966at2759"/>
<dbReference type="Proteomes" id="UP000541444">
    <property type="component" value="Unassembled WGS sequence"/>
</dbReference>
<dbReference type="SUPFAM" id="SSF56219">
    <property type="entry name" value="DNase I-like"/>
    <property type="match status" value="1"/>
</dbReference>
<dbReference type="Gene3D" id="3.60.10.10">
    <property type="entry name" value="Endonuclease/exonuclease/phosphatase"/>
    <property type="match status" value="1"/>
</dbReference>
<dbReference type="PANTHER" id="PTHR33710">
    <property type="entry name" value="BNAC02G09200D PROTEIN"/>
    <property type="match status" value="1"/>
</dbReference>
<dbReference type="AlphaFoldDB" id="A0A7J7NK03"/>
<evidence type="ECO:0000313" key="1">
    <source>
        <dbReference type="EMBL" id="KAF6167559.1"/>
    </source>
</evidence>
<dbReference type="EMBL" id="JACGCM010000724">
    <property type="protein sequence ID" value="KAF6167559.1"/>
    <property type="molecule type" value="Genomic_DNA"/>
</dbReference>
<protein>
    <submittedName>
        <fullName evidence="1">Uncharacterized protein</fullName>
    </submittedName>
</protein>
<accession>A0A7J7NK03</accession>
<evidence type="ECO:0000313" key="2">
    <source>
        <dbReference type="Proteomes" id="UP000541444"/>
    </source>
</evidence>
<keyword evidence="2" id="KW-1185">Reference proteome</keyword>